<accession>A0A023G1D1</accession>
<dbReference type="EMBL" id="GBBM01007427">
    <property type="protein sequence ID" value="JAC27991.1"/>
    <property type="molecule type" value="mRNA"/>
</dbReference>
<feature type="chain" id="PRO_5001517938" evidence="1">
    <location>
        <begin position="19"/>
        <end position="168"/>
    </location>
</feature>
<evidence type="ECO:0000256" key="1">
    <source>
        <dbReference type="SAM" id="SignalP"/>
    </source>
</evidence>
<feature type="signal peptide" evidence="1">
    <location>
        <begin position="1"/>
        <end position="18"/>
    </location>
</feature>
<keyword evidence="1" id="KW-0732">Signal</keyword>
<protein>
    <submittedName>
        <fullName evidence="2">Putative secreted protein 94</fullName>
    </submittedName>
</protein>
<sequence length="168" mass="18502">MLLLPLLIVGFGICATESKNVSDPKVPTNRTLINGARKFLRSPKEIRLLMFSSSVQGKIPTCIRSKFLSDGGAEGGVRRTLEADGEITRDFGKPLKLGILRTTKPPLMQNISIKANVTVYVGQVYQSLQVVADEDNTATVLGDGSMDSSRCRAEMHHFSSWILQRRPQ</sequence>
<evidence type="ECO:0000313" key="2">
    <source>
        <dbReference type="EMBL" id="JAC27991.1"/>
    </source>
</evidence>
<reference evidence="2" key="1">
    <citation type="submission" date="2014-03" db="EMBL/GenBank/DDBJ databases">
        <title>The sialotranscriptome of Amblyomma triste, Amblyomma parvum and Amblyomma cajennense ticks, uncovered by 454-based RNA-seq.</title>
        <authorList>
            <person name="Garcia G.R."/>
            <person name="Gardinassi L.G."/>
            <person name="Ribeiro J.M."/>
            <person name="Anatriello E."/>
            <person name="Ferreira B.R."/>
            <person name="Moreira H.N."/>
            <person name="Mafra C."/>
            <person name="Olegario M.M."/>
            <person name="Szabo P.J."/>
            <person name="Miranda-Santos I.K."/>
            <person name="Maruyama S.R."/>
        </authorList>
    </citation>
    <scope>NUCLEOTIDE SEQUENCE</scope>
    <source>
        <strain evidence="2">Mato Grasso do Sul</strain>
        <tissue evidence="2">Salivary glands</tissue>
    </source>
</reference>
<organism evidence="2">
    <name type="scientific">Amblyomma triste</name>
    <name type="common">Neotropical tick</name>
    <dbReference type="NCBI Taxonomy" id="251400"/>
    <lineage>
        <taxon>Eukaryota</taxon>
        <taxon>Metazoa</taxon>
        <taxon>Ecdysozoa</taxon>
        <taxon>Arthropoda</taxon>
        <taxon>Chelicerata</taxon>
        <taxon>Arachnida</taxon>
        <taxon>Acari</taxon>
        <taxon>Parasitiformes</taxon>
        <taxon>Ixodida</taxon>
        <taxon>Ixodoidea</taxon>
        <taxon>Ixodidae</taxon>
        <taxon>Amblyomminae</taxon>
        <taxon>Amblyomma</taxon>
    </lineage>
</organism>
<proteinExistence type="evidence at transcript level"/>
<name>A0A023G1D1_AMBTT</name>
<dbReference type="AlphaFoldDB" id="A0A023G1D1"/>